<keyword evidence="10" id="KW-1185">Reference proteome</keyword>
<dbReference type="EMBL" id="QUBQ01000002">
    <property type="protein sequence ID" value="REK74925.1"/>
    <property type="molecule type" value="Genomic_DNA"/>
</dbReference>
<feature type="transmembrane region" description="Helical" evidence="7">
    <location>
        <begin position="882"/>
        <end position="900"/>
    </location>
</feature>
<dbReference type="GO" id="GO:0005886">
    <property type="term" value="C:plasma membrane"/>
    <property type="evidence" value="ECO:0007669"/>
    <property type="project" value="UniProtKB-SubCell"/>
</dbReference>
<feature type="transmembrane region" description="Helical" evidence="7">
    <location>
        <begin position="787"/>
        <end position="809"/>
    </location>
</feature>
<dbReference type="RefSeq" id="WP_116046652.1">
    <property type="nucleotide sequence ID" value="NZ_QUBQ01000002.1"/>
</dbReference>
<dbReference type="Proteomes" id="UP000261905">
    <property type="component" value="Unassembled WGS sequence"/>
</dbReference>
<accession>A0A371PGC1</accession>
<feature type="transmembrane region" description="Helical" evidence="7">
    <location>
        <begin position="369"/>
        <end position="391"/>
    </location>
</feature>
<dbReference type="InterPro" id="IPR050250">
    <property type="entry name" value="Macrolide_Exporter_MacB"/>
</dbReference>
<dbReference type="GO" id="GO:0022857">
    <property type="term" value="F:transmembrane transporter activity"/>
    <property type="evidence" value="ECO:0007669"/>
    <property type="project" value="TreeGrafter"/>
</dbReference>
<evidence type="ECO:0000313" key="9">
    <source>
        <dbReference type="EMBL" id="REK74925.1"/>
    </source>
</evidence>
<reference evidence="9 10" key="1">
    <citation type="submission" date="2018-08" db="EMBL/GenBank/DDBJ databases">
        <title>Paenibacillus sp. M4BSY-1, whole genome shotgun sequence.</title>
        <authorList>
            <person name="Tuo L."/>
        </authorList>
    </citation>
    <scope>NUCLEOTIDE SEQUENCE [LARGE SCALE GENOMIC DNA]</scope>
    <source>
        <strain evidence="9 10">M4BSY-1</strain>
    </source>
</reference>
<gene>
    <name evidence="9" type="ORF">DX130_14845</name>
</gene>
<keyword evidence="2" id="KW-1003">Cell membrane</keyword>
<dbReference type="InterPro" id="IPR003838">
    <property type="entry name" value="ABC3_permease_C"/>
</dbReference>
<name>A0A371PGC1_9BACL</name>
<dbReference type="OrthoDB" id="135354at2"/>
<feature type="transmembrane region" description="Helical" evidence="7">
    <location>
        <begin position="426"/>
        <end position="449"/>
    </location>
</feature>
<dbReference type="AlphaFoldDB" id="A0A371PGC1"/>
<dbReference type="PANTHER" id="PTHR30572">
    <property type="entry name" value="MEMBRANE COMPONENT OF TRANSPORTER-RELATED"/>
    <property type="match status" value="1"/>
</dbReference>
<comment type="subcellular location">
    <subcellularLocation>
        <location evidence="1">Cell membrane</location>
        <topology evidence="1">Multi-pass membrane protein</topology>
    </subcellularLocation>
</comment>
<evidence type="ECO:0000256" key="2">
    <source>
        <dbReference type="ARBA" id="ARBA00022475"/>
    </source>
</evidence>
<evidence type="ECO:0000259" key="8">
    <source>
        <dbReference type="Pfam" id="PF02687"/>
    </source>
</evidence>
<comment type="caution">
    <text evidence="9">The sequence shown here is derived from an EMBL/GenBank/DDBJ whole genome shotgun (WGS) entry which is preliminary data.</text>
</comment>
<evidence type="ECO:0000256" key="1">
    <source>
        <dbReference type="ARBA" id="ARBA00004651"/>
    </source>
</evidence>
<dbReference type="Pfam" id="PF02687">
    <property type="entry name" value="FtsX"/>
    <property type="match status" value="2"/>
</dbReference>
<dbReference type="PANTHER" id="PTHR30572:SF4">
    <property type="entry name" value="ABC TRANSPORTER PERMEASE YTRF"/>
    <property type="match status" value="1"/>
</dbReference>
<feature type="transmembrane region" description="Helical" evidence="7">
    <location>
        <begin position="21"/>
        <end position="41"/>
    </location>
</feature>
<evidence type="ECO:0000256" key="6">
    <source>
        <dbReference type="ARBA" id="ARBA00038076"/>
    </source>
</evidence>
<feature type="transmembrane region" description="Helical" evidence="7">
    <location>
        <begin position="316"/>
        <end position="349"/>
    </location>
</feature>
<evidence type="ECO:0000256" key="3">
    <source>
        <dbReference type="ARBA" id="ARBA00022692"/>
    </source>
</evidence>
<feature type="domain" description="ABC3 transporter permease C-terminal" evidence="8">
    <location>
        <begin position="790"/>
        <end position="908"/>
    </location>
</feature>
<feature type="transmembrane region" description="Helical" evidence="7">
    <location>
        <begin position="830"/>
        <end position="852"/>
    </location>
</feature>
<evidence type="ECO:0000256" key="4">
    <source>
        <dbReference type="ARBA" id="ARBA00022989"/>
    </source>
</evidence>
<comment type="similarity">
    <text evidence="6">Belongs to the ABC-4 integral membrane protein family.</text>
</comment>
<evidence type="ECO:0000256" key="5">
    <source>
        <dbReference type="ARBA" id="ARBA00023136"/>
    </source>
</evidence>
<feature type="domain" description="ABC3 transporter permease C-terminal" evidence="8">
    <location>
        <begin position="273"/>
        <end position="399"/>
    </location>
</feature>
<protein>
    <submittedName>
        <fullName evidence="9">ABC transporter permease</fullName>
    </submittedName>
</protein>
<feature type="transmembrane region" description="Helical" evidence="7">
    <location>
        <begin position="455"/>
        <end position="477"/>
    </location>
</feature>
<keyword evidence="5 7" id="KW-0472">Membrane</keyword>
<organism evidence="9 10">
    <name type="scientific">Paenibacillus paeoniae</name>
    <dbReference type="NCBI Taxonomy" id="2292705"/>
    <lineage>
        <taxon>Bacteria</taxon>
        <taxon>Bacillati</taxon>
        <taxon>Bacillota</taxon>
        <taxon>Bacilli</taxon>
        <taxon>Bacillales</taxon>
        <taxon>Paenibacillaceae</taxon>
        <taxon>Paenibacillus</taxon>
    </lineage>
</organism>
<keyword evidence="3 7" id="KW-0812">Transmembrane</keyword>
<evidence type="ECO:0000256" key="7">
    <source>
        <dbReference type="SAM" id="Phobius"/>
    </source>
</evidence>
<evidence type="ECO:0000313" key="10">
    <source>
        <dbReference type="Proteomes" id="UP000261905"/>
    </source>
</evidence>
<proteinExistence type="inferred from homology"/>
<sequence length="919" mass="101380">MIDSSIVWRMALGNLRKHWKETLLTVFAGSIGAILIAISFVNYTSVQQSGKDWMETRLGPIDWRIVPENPDSGEFTTTEIGAIRNRIKQERSFFMLPYVAAEAALVAQEADGGGEGRALKSVMLMGFQHEDAIRADPQRARLWGSGLGDDELILSKRMADLLAVRKGDAVKLVSGEQSLLMRVKDIANEQGLTGYRDSGRFVGNAIATEKTIRMLKGDLKSTSYPAILMGNHDLARSKAGMFYLNEVKYQIQTIKVEYQNKVAKMNLSIIMGLISAVAIVSSLLFMRQSLIMVADSRREMYGMFRAIGMPKRSVGMMFLVEAFILSSLSASAAVIVGMGAGYGLVRLFYQSFSDQLSRMTGEIIPIEPHLTLGGAVIVFGTIFLLLVIVSLMAEAKASRFSVVETLRGETPEEHSGGRPMRYGKKVMLGLGIFMTISHLLMVFVAPPSLEGGASLLWIVLFWIASCCTVLFLAIRMLRLLEKPMIMLLSLMGIPRISAMLAFKYPRVHGGRTYTIGLLFALVMMIVSFTVAITSIVMSSNDVNRVDQTIFGYGGYAVYQHESERTALMNMASEDKGISDKLTGMTYVEPFMISFVKNGAAQAVVPVSEDLLRGPELPLLERSGAFKSDREAWEAVAADPSYIILPSSYLGNTTFFPDVGPLKAGDTFTFPVYENKLRGLKEEWTPVYEKAFTIAGIIQGVAGRIHVSDLYGVTFVNPATVEELKPFGFKWVNQTAKGYVLFRFDHTNISLAQELEKRFILNGFMRFTVPYVNNSAEQLMNKQLSVAFIGFTVFSGLIGLMGLAIIQYRAVKERSKGIAMMRCVGVAGKQIYWMFVVEGFVIGAIGLLSGWAIGATGSRLFIEATMKDQPSYEQGAVNYPHEWILLILTGLLIVSLLMNIAPARAALKLKAADALRMKNE</sequence>
<feature type="transmembrane region" description="Helical" evidence="7">
    <location>
        <begin position="514"/>
        <end position="537"/>
    </location>
</feature>
<feature type="transmembrane region" description="Helical" evidence="7">
    <location>
        <begin position="269"/>
        <end position="295"/>
    </location>
</feature>
<keyword evidence="4 7" id="KW-1133">Transmembrane helix</keyword>